<feature type="domain" description="GGDEF" evidence="5">
    <location>
        <begin position="724"/>
        <end position="852"/>
    </location>
</feature>
<dbReference type="SUPFAM" id="SSF55785">
    <property type="entry name" value="PYP-like sensor domain (PAS domain)"/>
    <property type="match status" value="4"/>
</dbReference>
<dbReference type="InterPro" id="IPR013656">
    <property type="entry name" value="PAS_4"/>
</dbReference>
<dbReference type="InterPro" id="IPR001610">
    <property type="entry name" value="PAC"/>
</dbReference>
<comment type="caution">
    <text evidence="6">The sequence shown here is derived from an EMBL/GenBank/DDBJ whole genome shotgun (WGS) entry which is preliminary data.</text>
</comment>
<dbReference type="SUPFAM" id="SSF55073">
    <property type="entry name" value="Nucleotide cyclase"/>
    <property type="match status" value="1"/>
</dbReference>
<evidence type="ECO:0000313" key="7">
    <source>
        <dbReference type="Proteomes" id="UP000646426"/>
    </source>
</evidence>
<dbReference type="Pfam" id="PF08448">
    <property type="entry name" value="PAS_4"/>
    <property type="match status" value="2"/>
</dbReference>
<organism evidence="6 7">
    <name type="scientific">Cognatilysobacter bugurensis</name>
    <dbReference type="NCBI Taxonomy" id="543356"/>
    <lineage>
        <taxon>Bacteria</taxon>
        <taxon>Pseudomonadati</taxon>
        <taxon>Pseudomonadota</taxon>
        <taxon>Gammaproteobacteria</taxon>
        <taxon>Lysobacterales</taxon>
        <taxon>Lysobacteraceae</taxon>
        <taxon>Cognatilysobacter</taxon>
    </lineage>
</organism>
<dbReference type="InterPro" id="IPR000700">
    <property type="entry name" value="PAS-assoc_C"/>
</dbReference>
<dbReference type="SMART" id="SM00267">
    <property type="entry name" value="GGDEF"/>
    <property type="match status" value="1"/>
</dbReference>
<dbReference type="InterPro" id="IPR029016">
    <property type="entry name" value="GAF-like_dom_sf"/>
</dbReference>
<dbReference type="PANTHER" id="PTHR44757">
    <property type="entry name" value="DIGUANYLATE CYCLASE DGCP"/>
    <property type="match status" value="1"/>
</dbReference>
<dbReference type="SMART" id="SM00086">
    <property type="entry name" value="PAC"/>
    <property type="match status" value="3"/>
</dbReference>
<dbReference type="GO" id="GO:0003824">
    <property type="term" value="F:catalytic activity"/>
    <property type="evidence" value="ECO:0007669"/>
    <property type="project" value="UniProtKB-ARBA"/>
</dbReference>
<dbReference type="Gene3D" id="3.30.450.20">
    <property type="entry name" value="PAS domain"/>
    <property type="match status" value="4"/>
</dbReference>
<dbReference type="Pfam" id="PF00990">
    <property type="entry name" value="GGDEF"/>
    <property type="match status" value="1"/>
</dbReference>
<dbReference type="InterPro" id="IPR035965">
    <property type="entry name" value="PAS-like_dom_sf"/>
</dbReference>
<dbReference type="RefSeq" id="WP_189455695.1">
    <property type="nucleotide sequence ID" value="NZ_BMYD01000002.1"/>
</dbReference>
<evidence type="ECO:0000259" key="3">
    <source>
        <dbReference type="PROSITE" id="PS50112"/>
    </source>
</evidence>
<evidence type="ECO:0000256" key="2">
    <source>
        <dbReference type="SAM" id="Coils"/>
    </source>
</evidence>
<dbReference type="AlphaFoldDB" id="A0A918W9E5"/>
<dbReference type="FunFam" id="3.30.70.270:FF:000001">
    <property type="entry name" value="Diguanylate cyclase domain protein"/>
    <property type="match status" value="1"/>
</dbReference>
<dbReference type="Proteomes" id="UP000646426">
    <property type="component" value="Unassembled WGS sequence"/>
</dbReference>
<feature type="domain" description="PAS" evidence="3">
    <location>
        <begin position="435"/>
        <end position="506"/>
    </location>
</feature>
<sequence length="852" mass="95340">MSRPDDISPILHAAIDAVRVDALHELQMLDTPAEAEFDDLVWLASRLCEVPIAVVNLVDTHRQWAKAACGVERGETSRAISFCSHAIEQDGVMEVVDAREDPRFADNPMVTGELQLRFYAGAPLIGRSGHRYGTLCVADTEPGRLDDVQREGLVRLARRTSAAMEARRRRIAAETREQTLAHLLDAMPNGVVTCDAHGLLTECNRTAREWHGVDPRAVPPEEWIEHFDLYEPDGVTPLRTEQLPLLRAFGGEVVRDQELVIQPAGRPARHVLANGEQVRAADGRVLGAVCVMHDVTEVRAAQEHARLEAARFGEAFGAAAQGMAIVGLDGRFLEVNDAFCAMLGYTNDELLERDFQRITHPEDQRESRDLATELLLGKRRSFQLDKRYVHSEGHAVWVHLSVSVVRDSTGRPLHKVVLVQDLTERKRAEARLRDSEQRLRSVLEHSYDAFVSVDERGAIVEWNRAAEATFGWRRSEVLGKPMAEVMVPPRLREAHRTGMARFMRSGQGTILDQRLQLPALHRNGSEFPVEMTISVVDLGTTRVFHAFLHDITRRVEGEARLRASERQLRTVADNVPALIAHVDAEQRYRFVNERYAGFFGRSCDEMLGARMRDVLHPEHYRSIEPKLEAVLRGETLEFDMDVPRDDEVRHMRATYRPAWAEGADPARDRPTGFHLMVHDVTAQVRLARVLEERALTDSLTGLPNRAAWDAELERGLARAARGAPPIAVMFLDLDGFKRINDTCGHGVGDAVLCEFASRLRGCLRTNDFIARLSGDEFVVLLDGVCDANAPALIEHKLRQAMALPMQIGSHRLRVTPSIGIAVHDGGSDAERLMREADAAMYRAKRAKADVRS</sequence>
<reference evidence="6" key="1">
    <citation type="journal article" date="2014" name="Int. J. Syst. Evol. Microbiol.">
        <title>Complete genome sequence of Corynebacterium casei LMG S-19264T (=DSM 44701T), isolated from a smear-ripened cheese.</title>
        <authorList>
            <consortium name="US DOE Joint Genome Institute (JGI-PGF)"/>
            <person name="Walter F."/>
            <person name="Albersmeier A."/>
            <person name="Kalinowski J."/>
            <person name="Ruckert C."/>
        </authorList>
    </citation>
    <scope>NUCLEOTIDE SEQUENCE</scope>
    <source>
        <strain evidence="6">KCTC 23077</strain>
    </source>
</reference>
<comment type="cofactor">
    <cofactor evidence="1">
        <name>Mg(2+)</name>
        <dbReference type="ChEBI" id="CHEBI:18420"/>
    </cofactor>
</comment>
<name>A0A918W9E5_9GAMM</name>
<dbReference type="PROSITE" id="PS50113">
    <property type="entry name" value="PAC"/>
    <property type="match status" value="1"/>
</dbReference>
<dbReference type="Pfam" id="PF00989">
    <property type="entry name" value="PAS"/>
    <property type="match status" value="1"/>
</dbReference>
<dbReference type="CDD" id="cd00130">
    <property type="entry name" value="PAS"/>
    <property type="match status" value="4"/>
</dbReference>
<keyword evidence="2" id="KW-0175">Coiled coil</keyword>
<feature type="domain" description="PAS" evidence="3">
    <location>
        <begin position="308"/>
        <end position="378"/>
    </location>
</feature>
<proteinExistence type="predicted"/>
<dbReference type="EMBL" id="BMYD01000002">
    <property type="protein sequence ID" value="GHA80830.1"/>
    <property type="molecule type" value="Genomic_DNA"/>
</dbReference>
<dbReference type="Pfam" id="PF01590">
    <property type="entry name" value="GAF"/>
    <property type="match status" value="1"/>
</dbReference>
<dbReference type="PROSITE" id="PS50887">
    <property type="entry name" value="GGDEF"/>
    <property type="match status" value="1"/>
</dbReference>
<evidence type="ECO:0000259" key="4">
    <source>
        <dbReference type="PROSITE" id="PS50113"/>
    </source>
</evidence>
<dbReference type="InterPro" id="IPR013655">
    <property type="entry name" value="PAS_fold_3"/>
</dbReference>
<dbReference type="GO" id="GO:0006355">
    <property type="term" value="P:regulation of DNA-templated transcription"/>
    <property type="evidence" value="ECO:0007669"/>
    <property type="project" value="InterPro"/>
</dbReference>
<dbReference type="CDD" id="cd01949">
    <property type="entry name" value="GGDEF"/>
    <property type="match status" value="1"/>
</dbReference>
<dbReference type="SMART" id="SM00091">
    <property type="entry name" value="PAS"/>
    <property type="match status" value="4"/>
</dbReference>
<dbReference type="InterPro" id="IPR000160">
    <property type="entry name" value="GGDEF_dom"/>
</dbReference>
<feature type="domain" description="PAS" evidence="3">
    <location>
        <begin position="564"/>
        <end position="634"/>
    </location>
</feature>
<dbReference type="NCBIfam" id="TIGR00254">
    <property type="entry name" value="GGDEF"/>
    <property type="match status" value="1"/>
</dbReference>
<dbReference type="SUPFAM" id="SSF55781">
    <property type="entry name" value="GAF domain-like"/>
    <property type="match status" value="1"/>
</dbReference>
<dbReference type="InterPro" id="IPR000014">
    <property type="entry name" value="PAS"/>
</dbReference>
<feature type="coiled-coil region" evidence="2">
    <location>
        <begin position="418"/>
        <end position="445"/>
    </location>
</feature>
<protein>
    <submittedName>
        <fullName evidence="6">Sensor domain-containing diguanylate cyclase</fullName>
    </submittedName>
</protein>
<dbReference type="InterPro" id="IPR013767">
    <property type="entry name" value="PAS_fold"/>
</dbReference>
<dbReference type="SMART" id="SM00065">
    <property type="entry name" value="GAF"/>
    <property type="match status" value="1"/>
</dbReference>
<dbReference type="PROSITE" id="PS50112">
    <property type="entry name" value="PAS"/>
    <property type="match status" value="3"/>
</dbReference>
<dbReference type="Gene3D" id="3.30.450.40">
    <property type="match status" value="1"/>
</dbReference>
<dbReference type="InterPro" id="IPR003018">
    <property type="entry name" value="GAF"/>
</dbReference>
<keyword evidence="7" id="KW-1185">Reference proteome</keyword>
<gene>
    <name evidence="6" type="ORF">GCM10007067_18540</name>
</gene>
<dbReference type="InterPro" id="IPR052155">
    <property type="entry name" value="Biofilm_reg_signaling"/>
</dbReference>
<dbReference type="NCBIfam" id="TIGR00229">
    <property type="entry name" value="sensory_box"/>
    <property type="match status" value="3"/>
</dbReference>
<dbReference type="InterPro" id="IPR029787">
    <property type="entry name" value="Nucleotide_cyclase"/>
</dbReference>
<evidence type="ECO:0000313" key="6">
    <source>
        <dbReference type="EMBL" id="GHA80830.1"/>
    </source>
</evidence>
<dbReference type="PANTHER" id="PTHR44757:SF2">
    <property type="entry name" value="BIOFILM ARCHITECTURE MAINTENANCE PROTEIN MBAA"/>
    <property type="match status" value="1"/>
</dbReference>
<feature type="domain" description="PAC" evidence="4">
    <location>
        <begin position="382"/>
        <end position="434"/>
    </location>
</feature>
<dbReference type="Pfam" id="PF08447">
    <property type="entry name" value="PAS_3"/>
    <property type="match status" value="1"/>
</dbReference>
<reference evidence="6" key="2">
    <citation type="submission" date="2020-09" db="EMBL/GenBank/DDBJ databases">
        <authorList>
            <person name="Sun Q."/>
            <person name="Kim S."/>
        </authorList>
    </citation>
    <scope>NUCLEOTIDE SEQUENCE</scope>
    <source>
        <strain evidence="6">KCTC 23077</strain>
    </source>
</reference>
<accession>A0A918W9E5</accession>
<dbReference type="InterPro" id="IPR043128">
    <property type="entry name" value="Rev_trsase/Diguanyl_cyclase"/>
</dbReference>
<evidence type="ECO:0000256" key="1">
    <source>
        <dbReference type="ARBA" id="ARBA00001946"/>
    </source>
</evidence>
<evidence type="ECO:0000259" key="5">
    <source>
        <dbReference type="PROSITE" id="PS50887"/>
    </source>
</evidence>
<dbReference type="Gene3D" id="3.30.70.270">
    <property type="match status" value="1"/>
</dbReference>